<dbReference type="PROSITE" id="PS00211">
    <property type="entry name" value="ABC_TRANSPORTER_1"/>
    <property type="match status" value="1"/>
</dbReference>
<dbReference type="EMBL" id="CADCTD010000179">
    <property type="protein sequence ID" value="CAA9286351.1"/>
    <property type="molecule type" value="Genomic_DNA"/>
</dbReference>
<gene>
    <name evidence="6" type="ORF">AVDCRST_MAG27-4275</name>
</gene>
<evidence type="ECO:0000313" key="6">
    <source>
        <dbReference type="EMBL" id="CAA9286351.1"/>
    </source>
</evidence>
<dbReference type="Pfam" id="PF00005">
    <property type="entry name" value="ABC_tran"/>
    <property type="match status" value="1"/>
</dbReference>
<evidence type="ECO:0000256" key="1">
    <source>
        <dbReference type="ARBA" id="ARBA00022448"/>
    </source>
</evidence>
<dbReference type="Gene3D" id="3.40.50.300">
    <property type="entry name" value="P-loop containing nucleotide triphosphate hydrolases"/>
    <property type="match status" value="1"/>
</dbReference>
<dbReference type="InterPro" id="IPR017871">
    <property type="entry name" value="ABC_transporter-like_CS"/>
</dbReference>
<evidence type="ECO:0000256" key="4">
    <source>
        <dbReference type="SAM" id="MobiDB-lite"/>
    </source>
</evidence>
<dbReference type="InterPro" id="IPR027417">
    <property type="entry name" value="P-loop_NTPase"/>
</dbReference>
<dbReference type="SUPFAM" id="SSF52540">
    <property type="entry name" value="P-loop containing nucleoside triphosphate hydrolases"/>
    <property type="match status" value="1"/>
</dbReference>
<dbReference type="InterPro" id="IPR003593">
    <property type="entry name" value="AAA+_ATPase"/>
</dbReference>
<evidence type="ECO:0000256" key="2">
    <source>
        <dbReference type="ARBA" id="ARBA00022741"/>
    </source>
</evidence>
<organism evidence="6">
    <name type="scientific">uncultured Craurococcus sp</name>
    <dbReference type="NCBI Taxonomy" id="1135998"/>
    <lineage>
        <taxon>Bacteria</taxon>
        <taxon>Pseudomonadati</taxon>
        <taxon>Pseudomonadota</taxon>
        <taxon>Alphaproteobacteria</taxon>
        <taxon>Acetobacterales</taxon>
        <taxon>Acetobacteraceae</taxon>
        <taxon>Craurococcus</taxon>
        <taxon>environmental samples</taxon>
    </lineage>
</organism>
<keyword evidence="2" id="KW-0547">Nucleotide-binding</keyword>
<reference evidence="6" key="1">
    <citation type="submission" date="2020-02" db="EMBL/GenBank/DDBJ databases">
        <authorList>
            <person name="Meier V. D."/>
        </authorList>
    </citation>
    <scope>NUCLEOTIDE SEQUENCE</scope>
    <source>
        <strain evidence="6">AVDCRST_MAG27</strain>
    </source>
</reference>
<dbReference type="PROSITE" id="PS50893">
    <property type="entry name" value="ABC_TRANSPORTER_2"/>
    <property type="match status" value="1"/>
</dbReference>
<protein>
    <submittedName>
        <fullName evidence="6">Phospholipid ABC transporter ATP-binding protein MlaF</fullName>
    </submittedName>
</protein>
<dbReference type="SMART" id="SM00382">
    <property type="entry name" value="AAA"/>
    <property type="match status" value="1"/>
</dbReference>
<keyword evidence="1" id="KW-0813">Transport</keyword>
<evidence type="ECO:0000256" key="3">
    <source>
        <dbReference type="ARBA" id="ARBA00022840"/>
    </source>
</evidence>
<keyword evidence="3 6" id="KW-0067">ATP-binding</keyword>
<accession>A0A6J4JSV9</accession>
<sequence length="280" mass="29678">MSNGSDDRRAQAEPSTGGLSRSAMTNTPKIRMRGVRKAFGPKRVLDGVDLDVAAGQGMVILGGSGSGKSVTIKCILGLIEPEEGVIEIDGVDVLTLPRREREALGDRIGMLFQNGALFDSLPVWENVCFKLLAQNRITRAGARDRAVEVLAQVGLAETVGDLSPAELSGGMQKRVALARAIAARPDIIFFDEPTTGLDPIMGAVIDGLIVDCVTRLGATAVSITHDMASARRIGETAAMIHKGRIVWTGPAGNLGHSGNAMVDQFANGQREGPIQMELRR</sequence>
<feature type="compositionally biased region" description="Polar residues" evidence="4">
    <location>
        <begin position="13"/>
        <end position="28"/>
    </location>
</feature>
<proteinExistence type="predicted"/>
<dbReference type="PANTHER" id="PTHR43023:SF3">
    <property type="entry name" value="PROTEIN TRIGALACTOSYLDIACYLGLYCEROL 3, CHLOROPLASTIC"/>
    <property type="match status" value="1"/>
</dbReference>
<feature type="domain" description="ABC transporter" evidence="5">
    <location>
        <begin position="30"/>
        <end position="267"/>
    </location>
</feature>
<dbReference type="GO" id="GO:0016887">
    <property type="term" value="F:ATP hydrolysis activity"/>
    <property type="evidence" value="ECO:0007669"/>
    <property type="project" value="InterPro"/>
</dbReference>
<feature type="compositionally biased region" description="Basic and acidic residues" evidence="4">
    <location>
        <begin position="1"/>
        <end position="11"/>
    </location>
</feature>
<dbReference type="InterPro" id="IPR003439">
    <property type="entry name" value="ABC_transporter-like_ATP-bd"/>
</dbReference>
<dbReference type="PANTHER" id="PTHR43023">
    <property type="entry name" value="PROTEIN TRIGALACTOSYLDIACYLGLYCEROL 3, CHLOROPLASTIC"/>
    <property type="match status" value="1"/>
</dbReference>
<feature type="region of interest" description="Disordered" evidence="4">
    <location>
        <begin position="1"/>
        <end position="31"/>
    </location>
</feature>
<dbReference type="AlphaFoldDB" id="A0A6J4JSV9"/>
<evidence type="ECO:0000259" key="5">
    <source>
        <dbReference type="PROSITE" id="PS50893"/>
    </source>
</evidence>
<name>A0A6J4JSV9_9PROT</name>
<dbReference type="GO" id="GO:0005524">
    <property type="term" value="F:ATP binding"/>
    <property type="evidence" value="ECO:0007669"/>
    <property type="project" value="UniProtKB-KW"/>
</dbReference>